<name>A0A5N5T2W8_9CRUS</name>
<feature type="compositionally biased region" description="Polar residues" evidence="15">
    <location>
        <begin position="614"/>
        <end position="625"/>
    </location>
</feature>
<evidence type="ECO:0000256" key="11">
    <source>
        <dbReference type="ARBA" id="ARBA00023242"/>
    </source>
</evidence>
<feature type="compositionally biased region" description="Polar residues" evidence="15">
    <location>
        <begin position="1145"/>
        <end position="1165"/>
    </location>
</feature>
<feature type="compositionally biased region" description="Basic and acidic residues" evidence="15">
    <location>
        <begin position="565"/>
        <end position="574"/>
    </location>
</feature>
<feature type="compositionally biased region" description="Polar residues" evidence="15">
    <location>
        <begin position="447"/>
        <end position="460"/>
    </location>
</feature>
<dbReference type="Pfam" id="PF10497">
    <property type="entry name" value="zf-4CXXC_R1"/>
    <property type="match status" value="1"/>
</dbReference>
<evidence type="ECO:0000256" key="10">
    <source>
        <dbReference type="ARBA" id="ARBA00023163"/>
    </source>
</evidence>
<accession>A0A5N5T2W8</accession>
<dbReference type="SUPFAM" id="SSF63748">
    <property type="entry name" value="Tudor/PWWP/MBT"/>
    <property type="match status" value="1"/>
</dbReference>
<organism evidence="20 21">
    <name type="scientific">Armadillidium nasatum</name>
    <dbReference type="NCBI Taxonomy" id="96803"/>
    <lineage>
        <taxon>Eukaryota</taxon>
        <taxon>Metazoa</taxon>
        <taxon>Ecdysozoa</taxon>
        <taxon>Arthropoda</taxon>
        <taxon>Crustacea</taxon>
        <taxon>Multicrustacea</taxon>
        <taxon>Malacostraca</taxon>
        <taxon>Eumalacostraca</taxon>
        <taxon>Peracarida</taxon>
        <taxon>Isopoda</taxon>
        <taxon>Oniscidea</taxon>
        <taxon>Crinocheta</taxon>
        <taxon>Armadillidiidae</taxon>
        <taxon>Armadillidium</taxon>
    </lineage>
</organism>
<feature type="compositionally biased region" description="Basic and acidic residues" evidence="15">
    <location>
        <begin position="502"/>
        <end position="512"/>
    </location>
</feature>
<evidence type="ECO:0000256" key="15">
    <source>
        <dbReference type="SAM" id="MobiDB-lite"/>
    </source>
</evidence>
<feature type="compositionally biased region" description="Basic and acidic residues" evidence="15">
    <location>
        <begin position="1639"/>
        <end position="1650"/>
    </location>
</feature>
<dbReference type="GO" id="GO:0008270">
    <property type="term" value="F:zinc ion binding"/>
    <property type="evidence" value="ECO:0007669"/>
    <property type="project" value="UniProtKB-KW"/>
</dbReference>
<dbReference type="PRINTS" id="PR00503">
    <property type="entry name" value="BROMODOMAIN"/>
</dbReference>
<feature type="compositionally biased region" description="Acidic residues" evidence="15">
    <location>
        <begin position="554"/>
        <end position="564"/>
    </location>
</feature>
<dbReference type="InterPro" id="IPR000313">
    <property type="entry name" value="PWWP_dom"/>
</dbReference>
<dbReference type="GO" id="GO:0016301">
    <property type="term" value="F:kinase activity"/>
    <property type="evidence" value="ECO:0007669"/>
    <property type="project" value="UniProtKB-KW"/>
</dbReference>
<dbReference type="PANTHER" id="PTHR46453:SF5">
    <property type="entry name" value="PROTEIN KINASE C-BINDING PROTEIN 1 ISOFORM X1"/>
    <property type="match status" value="1"/>
</dbReference>
<proteinExistence type="predicted"/>
<gene>
    <name evidence="20" type="primary">ZMYND8</name>
    <name evidence="20" type="ORF">Anas_02577</name>
</gene>
<dbReference type="Pfam" id="PF24324">
    <property type="entry name" value="MYND_ZMYND11_ZMYD8"/>
    <property type="match status" value="1"/>
</dbReference>
<evidence type="ECO:0000256" key="4">
    <source>
        <dbReference type="ARBA" id="ARBA00022723"/>
    </source>
</evidence>
<dbReference type="InterPro" id="IPR013083">
    <property type="entry name" value="Znf_RING/FYVE/PHD"/>
</dbReference>
<evidence type="ECO:0000256" key="5">
    <source>
        <dbReference type="ARBA" id="ARBA00022771"/>
    </source>
</evidence>
<feature type="compositionally biased region" description="Acidic residues" evidence="15">
    <location>
        <begin position="575"/>
        <end position="584"/>
    </location>
</feature>
<dbReference type="InterPro" id="IPR019786">
    <property type="entry name" value="Zinc_finger_PHD-type_CS"/>
</dbReference>
<feature type="region of interest" description="Disordered" evidence="15">
    <location>
        <begin position="816"/>
        <end position="931"/>
    </location>
</feature>
<evidence type="ECO:0000256" key="3">
    <source>
        <dbReference type="ARBA" id="ARBA00022454"/>
    </source>
</evidence>
<keyword evidence="5 13" id="KW-0863">Zinc-finger</keyword>
<feature type="compositionally biased region" description="Basic and acidic residues" evidence="15">
    <location>
        <begin position="626"/>
        <end position="645"/>
    </location>
</feature>
<dbReference type="InterPro" id="IPR018866">
    <property type="entry name" value="Znf-4CXXC_R1"/>
</dbReference>
<dbReference type="Gene3D" id="3.30.40.10">
    <property type="entry name" value="Zinc/RING finger domain, C3HC4 (zinc finger)"/>
    <property type="match status" value="1"/>
</dbReference>
<dbReference type="InterPro" id="IPR036427">
    <property type="entry name" value="Bromodomain-like_sf"/>
</dbReference>
<dbReference type="Pfam" id="PF23460">
    <property type="entry name" value="ZMYND8_CC"/>
    <property type="match status" value="1"/>
</dbReference>
<dbReference type="InterPro" id="IPR056987">
    <property type="entry name" value="ZMYND8_CC"/>
</dbReference>
<dbReference type="InterPro" id="IPR011011">
    <property type="entry name" value="Znf_FYVE_PHD"/>
</dbReference>
<feature type="region of interest" description="Disordered" evidence="15">
    <location>
        <begin position="1542"/>
        <end position="1583"/>
    </location>
</feature>
<evidence type="ECO:0000313" key="20">
    <source>
        <dbReference type="EMBL" id="KAB7500672.1"/>
    </source>
</evidence>
<keyword evidence="10" id="KW-0804">Transcription</keyword>
<dbReference type="InterPro" id="IPR044075">
    <property type="entry name" value="PRKCBP1_PHD"/>
</dbReference>
<evidence type="ECO:0000256" key="13">
    <source>
        <dbReference type="PROSITE-ProRule" id="PRU00134"/>
    </source>
</evidence>
<feature type="compositionally biased region" description="Low complexity" evidence="15">
    <location>
        <begin position="1254"/>
        <end position="1299"/>
    </location>
</feature>
<dbReference type="InterPro" id="IPR057053">
    <property type="entry name" value="MYND_ZMYND11_ZMYD8"/>
</dbReference>
<feature type="compositionally biased region" description="Polar residues" evidence="15">
    <location>
        <begin position="429"/>
        <end position="439"/>
    </location>
</feature>
<keyword evidence="20" id="KW-0808">Transferase</keyword>
<evidence type="ECO:0000256" key="7">
    <source>
        <dbReference type="ARBA" id="ARBA00022853"/>
    </source>
</evidence>
<dbReference type="SMART" id="SM00297">
    <property type="entry name" value="BROMO"/>
    <property type="match status" value="1"/>
</dbReference>
<keyword evidence="3" id="KW-0158">Chromosome</keyword>
<feature type="compositionally biased region" description="Acidic residues" evidence="15">
    <location>
        <begin position="910"/>
        <end position="921"/>
    </location>
</feature>
<dbReference type="PROSITE" id="PS01360">
    <property type="entry name" value="ZF_MYND_1"/>
    <property type="match status" value="1"/>
</dbReference>
<dbReference type="CDD" id="cd15538">
    <property type="entry name" value="PHD_PRKCBP1"/>
    <property type="match status" value="1"/>
</dbReference>
<evidence type="ECO:0000259" key="17">
    <source>
        <dbReference type="PROSITE" id="PS50016"/>
    </source>
</evidence>
<dbReference type="FunFam" id="6.10.140.2220:FF:000002">
    <property type="entry name" value="Protein kinase C-binding protein 1 isoform C"/>
    <property type="match status" value="1"/>
</dbReference>
<feature type="compositionally biased region" description="Basic residues" evidence="15">
    <location>
        <begin position="1623"/>
        <end position="1638"/>
    </location>
</feature>
<feature type="compositionally biased region" description="Basic and acidic residues" evidence="15">
    <location>
        <begin position="759"/>
        <end position="776"/>
    </location>
</feature>
<feature type="compositionally biased region" description="Basic and acidic residues" evidence="15">
    <location>
        <begin position="735"/>
        <end position="752"/>
    </location>
</feature>
<dbReference type="SUPFAM" id="SSF57903">
    <property type="entry name" value="FYVE/PHD zinc finger"/>
    <property type="match status" value="1"/>
</dbReference>
<evidence type="ECO:0000259" key="18">
    <source>
        <dbReference type="PROSITE" id="PS50812"/>
    </source>
</evidence>
<feature type="domain" description="MYND-type" evidence="19">
    <location>
        <begin position="1506"/>
        <end position="1540"/>
    </location>
</feature>
<comment type="caution">
    <text evidence="20">The sequence shown here is derived from an EMBL/GenBank/DDBJ whole genome shotgun (WGS) entry which is preliminary data.</text>
</comment>
<dbReference type="InterPro" id="IPR001487">
    <property type="entry name" value="Bromodomain"/>
</dbReference>
<dbReference type="PROSITE" id="PS01359">
    <property type="entry name" value="ZF_PHD_1"/>
    <property type="match status" value="1"/>
</dbReference>
<feature type="compositionally biased region" description="Polar residues" evidence="15">
    <location>
        <begin position="110"/>
        <end position="121"/>
    </location>
</feature>
<dbReference type="GO" id="GO:0005737">
    <property type="term" value="C:cytoplasm"/>
    <property type="evidence" value="ECO:0007669"/>
    <property type="project" value="TreeGrafter"/>
</dbReference>
<evidence type="ECO:0000256" key="12">
    <source>
        <dbReference type="PROSITE-ProRule" id="PRU00035"/>
    </source>
</evidence>
<feature type="region of interest" description="Disordered" evidence="15">
    <location>
        <begin position="58"/>
        <end position="94"/>
    </location>
</feature>
<dbReference type="PROSITE" id="PS50014">
    <property type="entry name" value="BROMODOMAIN_2"/>
    <property type="match status" value="1"/>
</dbReference>
<dbReference type="PROSITE" id="PS50812">
    <property type="entry name" value="PWWP"/>
    <property type="match status" value="1"/>
</dbReference>
<keyword evidence="9 12" id="KW-0103">Bromodomain</keyword>
<feature type="compositionally biased region" description="Basic and acidic residues" evidence="15">
    <location>
        <begin position="816"/>
        <end position="829"/>
    </location>
</feature>
<feature type="domain" description="PWWP" evidence="18">
    <location>
        <begin position="353"/>
        <end position="395"/>
    </location>
</feature>
<protein>
    <submittedName>
        <fullName evidence="20">Protein kinase C-binding protein 1</fullName>
    </submittedName>
</protein>
<feature type="compositionally biased region" description="Basic and acidic residues" evidence="15">
    <location>
        <begin position="871"/>
        <end position="885"/>
    </location>
</feature>
<evidence type="ECO:0000256" key="6">
    <source>
        <dbReference type="ARBA" id="ARBA00022833"/>
    </source>
</evidence>
<evidence type="ECO:0000256" key="8">
    <source>
        <dbReference type="ARBA" id="ARBA00023015"/>
    </source>
</evidence>
<feature type="region of interest" description="Disordered" evidence="15">
    <location>
        <begin position="1145"/>
        <end position="1313"/>
    </location>
</feature>
<comment type="subcellular location">
    <subcellularLocation>
        <location evidence="2">Chromosome</location>
    </subcellularLocation>
    <subcellularLocation>
        <location evidence="1">Nucleus</location>
    </subcellularLocation>
</comment>
<dbReference type="PANTHER" id="PTHR46453">
    <property type="entry name" value="PROTEIN KINASE C-BINDING PROTEIN 1"/>
    <property type="match status" value="1"/>
</dbReference>
<evidence type="ECO:0000256" key="14">
    <source>
        <dbReference type="SAM" id="Coils"/>
    </source>
</evidence>
<dbReference type="Gene3D" id="6.10.140.2220">
    <property type="match status" value="1"/>
</dbReference>
<feature type="compositionally biased region" description="Basic and acidic residues" evidence="15">
    <location>
        <begin position="1072"/>
        <end position="1098"/>
    </location>
</feature>
<feature type="coiled-coil region" evidence="14">
    <location>
        <begin position="1445"/>
        <end position="1480"/>
    </location>
</feature>
<evidence type="ECO:0000259" key="16">
    <source>
        <dbReference type="PROSITE" id="PS50014"/>
    </source>
</evidence>
<evidence type="ECO:0000259" key="19">
    <source>
        <dbReference type="PROSITE" id="PS50865"/>
    </source>
</evidence>
<feature type="region of interest" description="Disordered" evidence="15">
    <location>
        <begin position="705"/>
        <end position="789"/>
    </location>
</feature>
<evidence type="ECO:0000256" key="2">
    <source>
        <dbReference type="ARBA" id="ARBA00004286"/>
    </source>
</evidence>
<feature type="domain" description="Bromo" evidence="16">
    <location>
        <begin position="241"/>
        <end position="311"/>
    </location>
</feature>
<keyword evidence="8" id="KW-0805">Transcription regulation</keyword>
<dbReference type="SMART" id="SM00249">
    <property type="entry name" value="PHD"/>
    <property type="match status" value="1"/>
</dbReference>
<evidence type="ECO:0000256" key="1">
    <source>
        <dbReference type="ARBA" id="ARBA00004123"/>
    </source>
</evidence>
<feature type="compositionally biased region" description="Basic and acidic residues" evidence="15">
    <location>
        <begin position="896"/>
        <end position="909"/>
    </location>
</feature>
<evidence type="ECO:0000313" key="21">
    <source>
        <dbReference type="Proteomes" id="UP000326759"/>
    </source>
</evidence>
<keyword evidence="11" id="KW-0539">Nucleus</keyword>
<feature type="domain" description="PHD-type" evidence="17">
    <location>
        <begin position="163"/>
        <end position="208"/>
    </location>
</feature>
<keyword evidence="6" id="KW-0862">Zinc</keyword>
<dbReference type="SUPFAM" id="SSF47370">
    <property type="entry name" value="Bromodomain"/>
    <property type="match status" value="1"/>
</dbReference>
<feature type="compositionally biased region" description="Basic and acidic residues" evidence="15">
    <location>
        <begin position="1203"/>
        <end position="1216"/>
    </location>
</feature>
<keyword evidence="21" id="KW-1185">Reference proteome</keyword>
<keyword evidence="4" id="KW-0479">Metal-binding</keyword>
<dbReference type="SUPFAM" id="SSF144232">
    <property type="entry name" value="HIT/MYND zinc finger-like"/>
    <property type="match status" value="1"/>
</dbReference>
<feature type="compositionally biased region" description="Low complexity" evidence="15">
    <location>
        <begin position="69"/>
        <end position="85"/>
    </location>
</feature>
<feature type="region of interest" description="Disordered" evidence="15">
    <location>
        <begin position="1052"/>
        <end position="1120"/>
    </location>
</feature>
<dbReference type="Pfam" id="PF00439">
    <property type="entry name" value="Bromodomain"/>
    <property type="match status" value="1"/>
</dbReference>
<keyword evidence="7" id="KW-0156">Chromatin regulator</keyword>
<sequence length="1871" mass="209578">MSDSPPLKEALVEPNVEQTKEIEEKPSMEFDECEENISLDSEKQEEINLKQEEINFKNTGSPALSVSDLKNSSKCSPKSLPLPGSVRSTRSKDNPDFVAKQKSFMAKVQAASSIIEPNSPSGDRPDTPGKRKRENTQLQSGKKKKICRNDTGSQVSVKEWQNDNCCWECHREGQFICCEMCPRVFHLKCAGLEKEPEEDWACSECHAVMQAENVENRSRAMQLISVDQLCILLKYALNRLKSMPAMEPFSKPVDVNEFPTYWDIVVHPVDFSSLEKNIKKKFYGSTEAFLSDARWIVHNSVIFNGANSKVTSLAKTLIKILKQELSEIETCPDCYENAHKKPDRWFSEACRLAHPLVWARLKGFPFWPAKAVKWKDSNVDVAEHIKKLKERFGKFKYAPHRLPFNPYDNDQIRLLLPLYKGPTILRIRSQTVSSKQPGHSGTDDETSSIASTDSGNSSYSRWRKRTLRDRSAVNTPDTEAETDNFSLEGDILQKYDIKEFESPNIRKEGKEEDSNEGVEDTMTEENCSFSNVDENEPPDKLDVPLDSIEGNNGGEEEEEDEDAEKEIGLEVKMSEEDEEEEEAVPDLSQSYEKEDAYPCQNETLDDNDEILNCKDSNLTSVPDSSENIKENESSDKVSLSEKTELKSSNLEAVDDKTLLINNIEKVENFELKSCLKSISMKVVKVSPEKLKKKKSDSILVSSLVELKTDEQGNTNTHHNSEENGESESNMNMNDEESKKVDTTKDLITSKDESENEEAPATKEEGENEENPAKDAVKNLSENQVIIGKQPDLDKLENLVDENARNFERINELLRKEALKESGCNDERFSEGNLLSESLEDRNIEVKTEKSEDIGHIETKNKKTEDNEEEELHAQNDENDKNEAESKAISSDVSESNDEKDSSKKDKIEEMMDDDYFQDNEEDKSATTDTLDTDYNEQLLANTSLTIGKVSLPKSLNIQKMSEKVNQNFEDDMDDKFSLPSVNIKSLLVTGKSEECQKENNDDDEEMESVVDEAKLKEEFSKEANSSIIDFQNYANKIFHNITISSKSLSGEKEVASSSPHKISKPHSQTGSENDKEVTSASRDKREHRKSKELEKPEQEEADVETRLTNSVQDDENEKSDSLLEAVKLVKKIGNIAIKRVDSQTLEHTSGSDRVTISVANSTNETKGMSDHSSSKSSKSSSGKDKRSENPLANLGTSVSVTKASEKEKEKEKEKVKMPSGVDTTRLSPSISIIPVASSSSSEKPKDKLTSTIGPSTTPHSSSVTTPTTTTTTAVCSSSVSPSVSFGGSTTPSSSISASPNIPPPPLLSHSLPSPTNSNVRNIFGPPIGGIGMGNGPRTPITSPGLRMMANAQGMMMGGRFPGPSMVRHLPPEAGPLSTELHKHAHKLAEMMRTSLEEVLGGLVGLGTPEARLGALQLELERCNWRHQQEIIEVRHNADVMLVEMRANLEAEKQRAIEDVRRQMEQKLSELRRQMEMQLGEKLSEVKRQADIEKQRAIEETKKKQWCANCGKEALFFCCWNTSYCDYPCQQAHWPQHMSVCGQNSDSGGGNQSNTEGAESINGDASTHSSRGATPIQGHHGGQIKNFMEDEDSFEESKLKRNRIDSWAELPTTITPALVESIKKPKKSKDRRLKTRRERIKSITRRDSVVDHEDDDDSNSVPPIVQDNEEEEIASRVATHNLLMNWLQEQKSLQPDSNNDEAIVEVLEPSTPIEEKKENICKKNKRSVLKRKRKSTPCVRKRNDLILSPEQVTEEMLTNIAKIAKEKIPDRSKGTSCHQCRQKTSDTKTICRSGKCIGLRGFFCGPCLKTRYGEDVKEALLDSSWSCPVCREICNCSFCRKTFRPSTKGCRLEVASQNLSEDLGEEADSENS</sequence>
<feature type="region of interest" description="Disordered" evidence="15">
    <location>
        <begin position="108"/>
        <end position="145"/>
    </location>
</feature>
<keyword evidence="20" id="KW-0418">Kinase</keyword>
<dbReference type="EMBL" id="SEYY01013129">
    <property type="protein sequence ID" value="KAB7500672.1"/>
    <property type="molecule type" value="Genomic_DNA"/>
</dbReference>
<dbReference type="PROSITE" id="PS50016">
    <property type="entry name" value="ZF_PHD_2"/>
    <property type="match status" value="1"/>
</dbReference>
<dbReference type="Proteomes" id="UP000326759">
    <property type="component" value="Unassembled WGS sequence"/>
</dbReference>
<reference evidence="20 21" key="1">
    <citation type="journal article" date="2019" name="PLoS Biol.">
        <title>Sex chromosomes control vertical transmission of feminizing Wolbachia symbionts in an isopod.</title>
        <authorList>
            <person name="Becking T."/>
            <person name="Chebbi M.A."/>
            <person name="Giraud I."/>
            <person name="Moumen B."/>
            <person name="Laverre T."/>
            <person name="Caubet Y."/>
            <person name="Peccoud J."/>
            <person name="Gilbert C."/>
            <person name="Cordaux R."/>
        </authorList>
    </citation>
    <scope>NUCLEOTIDE SEQUENCE [LARGE SCALE GENOMIC DNA]</scope>
    <source>
        <strain evidence="20">ANa2</strain>
        <tissue evidence="20">Whole body excluding digestive tract and cuticle</tissue>
    </source>
</reference>
<dbReference type="InterPro" id="IPR019787">
    <property type="entry name" value="Znf_PHD-finger"/>
</dbReference>
<feature type="compositionally biased region" description="Low complexity" evidence="15">
    <location>
        <begin position="1227"/>
        <end position="1241"/>
    </location>
</feature>
<dbReference type="GO" id="GO:0005694">
    <property type="term" value="C:chromosome"/>
    <property type="evidence" value="ECO:0007669"/>
    <property type="project" value="UniProtKB-SubCell"/>
</dbReference>
<dbReference type="PROSITE" id="PS50865">
    <property type="entry name" value="ZF_MYND_2"/>
    <property type="match status" value="1"/>
</dbReference>
<dbReference type="GO" id="GO:0140006">
    <property type="term" value="F:histone H3 reader activity"/>
    <property type="evidence" value="ECO:0007669"/>
    <property type="project" value="UniProtKB-ARBA"/>
</dbReference>
<feature type="compositionally biased region" description="Basic and acidic residues" evidence="15">
    <location>
        <begin position="838"/>
        <end position="864"/>
    </location>
</feature>
<dbReference type="Gene3D" id="1.20.920.10">
    <property type="entry name" value="Bromodomain-like"/>
    <property type="match status" value="1"/>
</dbReference>
<feature type="region of interest" description="Disordered" evidence="15">
    <location>
        <begin position="468"/>
        <end position="487"/>
    </location>
</feature>
<dbReference type="InterPro" id="IPR001965">
    <property type="entry name" value="Znf_PHD"/>
</dbReference>
<feature type="region of interest" description="Disordered" evidence="15">
    <location>
        <begin position="502"/>
        <end position="645"/>
    </location>
</feature>
<feature type="compositionally biased region" description="Acidic residues" evidence="15">
    <location>
        <begin position="513"/>
        <end position="523"/>
    </location>
</feature>
<dbReference type="GO" id="GO:0005634">
    <property type="term" value="C:nucleus"/>
    <property type="evidence" value="ECO:0007669"/>
    <property type="project" value="UniProtKB-SubCell"/>
</dbReference>
<feature type="region of interest" description="Disordered" evidence="15">
    <location>
        <begin position="1622"/>
        <end position="1665"/>
    </location>
</feature>
<keyword evidence="14" id="KW-0175">Coiled coil</keyword>
<feature type="region of interest" description="Disordered" evidence="15">
    <location>
        <begin position="429"/>
        <end position="463"/>
    </location>
</feature>
<dbReference type="InterPro" id="IPR002893">
    <property type="entry name" value="Znf_MYND"/>
</dbReference>
<dbReference type="Gene3D" id="2.30.30.140">
    <property type="match status" value="1"/>
</dbReference>
<evidence type="ECO:0000256" key="9">
    <source>
        <dbReference type="ARBA" id="ARBA00023117"/>
    </source>
</evidence>
<dbReference type="OrthoDB" id="298344at2759"/>
<feature type="compositionally biased region" description="Polar residues" evidence="15">
    <location>
        <begin position="1562"/>
        <end position="1571"/>
    </location>
</feature>
<dbReference type="GO" id="GO:0003714">
    <property type="term" value="F:transcription corepressor activity"/>
    <property type="evidence" value="ECO:0007669"/>
    <property type="project" value="TreeGrafter"/>
</dbReference>